<keyword evidence="2" id="KW-0521">NADP</keyword>
<dbReference type="Gene3D" id="3.40.309.10">
    <property type="entry name" value="Aldehyde Dehydrogenase, Chain A, domain 2"/>
    <property type="match status" value="1"/>
</dbReference>
<dbReference type="FunFam" id="3.40.309.10:FF:000009">
    <property type="entry name" value="Aldehyde dehydrogenase A"/>
    <property type="match status" value="1"/>
</dbReference>
<dbReference type="InterPro" id="IPR016162">
    <property type="entry name" value="Ald_DH_N"/>
</dbReference>
<evidence type="ECO:0000259" key="4">
    <source>
        <dbReference type="Pfam" id="PF00171"/>
    </source>
</evidence>
<dbReference type="PANTHER" id="PTHR43217:SF2">
    <property type="entry name" value="SUCCINATE-SEMIALDEHYDE DEHYDROGENASE [NADP(+)]"/>
    <property type="match status" value="1"/>
</dbReference>
<feature type="domain" description="Aldehyde dehydrogenase" evidence="4">
    <location>
        <begin position="3"/>
        <end position="452"/>
    </location>
</feature>
<proteinExistence type="inferred from homology"/>
<dbReference type="Proteomes" id="UP000237061">
    <property type="component" value="Unassembled WGS sequence"/>
</dbReference>
<comment type="caution">
    <text evidence="5">The sequence shown here is derived from an EMBL/GenBank/DDBJ whole genome shotgun (WGS) entry which is preliminary data.</text>
</comment>
<dbReference type="Gene3D" id="3.40.605.10">
    <property type="entry name" value="Aldehyde Dehydrogenase, Chain A, domain 1"/>
    <property type="match status" value="1"/>
</dbReference>
<dbReference type="CDD" id="cd07100">
    <property type="entry name" value="ALDH_SSADH1_GabD1"/>
    <property type="match status" value="1"/>
</dbReference>
<evidence type="ECO:0000256" key="3">
    <source>
        <dbReference type="ARBA" id="ARBA00023002"/>
    </source>
</evidence>
<evidence type="ECO:0000256" key="1">
    <source>
        <dbReference type="ARBA" id="ARBA00009986"/>
    </source>
</evidence>
<sequence>MSKYATINPATGEHMAEFPTLTNPEVESIVERSYTQYQQWRARPITDRAAILGRVATLHRERSAELAALLTLEIGKPTAEAQGEVALVASIYDYYADNAERFLREEPLDIKGPGTAVVRTEAIGPLIGIMPWNFPYYQVARFAAPNIALGNTVILKHSSNCPQSALAIEAIFREAGLPADVYINAFATSGQIATMIADPRIQGVSLTGSEKAGSAVAEVAGRHLKKVVLELGGSDPFIVLPDADLDIAVAGAVSGRMYNGGQACTASKRFIIVGDIYDEFLRRYTQAMSEITPGDPTDPKTAYGPLSSKSAADEIAEIVHDATSKGATAVAGGQGPEGPGAYYPATVLTGVTPGMRAYSEEIFGPAAVVYHVESTDAAIDLANDSPYGLSSSIFTRNIESAKILAERLETGMVWINSTSRSAADLPFGGVKRSGFGRELAHLGINEFANKKLIRVPAV</sequence>
<dbReference type="PANTHER" id="PTHR43217">
    <property type="entry name" value="SUCCINATE SEMIALDEHYDE DEHYDROGENASE [NAD(P)+] SAD"/>
    <property type="match status" value="1"/>
</dbReference>
<dbReference type="InterPro" id="IPR016161">
    <property type="entry name" value="Ald_DH/histidinol_DH"/>
</dbReference>
<dbReference type="GO" id="GO:0004777">
    <property type="term" value="F:succinate-semialdehyde dehydrogenase (NAD+) activity"/>
    <property type="evidence" value="ECO:0007669"/>
    <property type="project" value="TreeGrafter"/>
</dbReference>
<dbReference type="InterPro" id="IPR044148">
    <property type="entry name" value="ALDH_GabD1-like"/>
</dbReference>
<dbReference type="FunFam" id="3.40.605.10:FF:000012">
    <property type="entry name" value="NAD-dependent succinate-semialdehyde dehydrogenase"/>
    <property type="match status" value="1"/>
</dbReference>
<dbReference type="InterPro" id="IPR047110">
    <property type="entry name" value="GABD/Sad-like"/>
</dbReference>
<evidence type="ECO:0000256" key="2">
    <source>
        <dbReference type="ARBA" id="ARBA00022857"/>
    </source>
</evidence>
<dbReference type="Pfam" id="PF00171">
    <property type="entry name" value="Aldedh"/>
    <property type="match status" value="1"/>
</dbReference>
<dbReference type="InterPro" id="IPR015590">
    <property type="entry name" value="Aldehyde_DH_dom"/>
</dbReference>
<evidence type="ECO:0000313" key="6">
    <source>
        <dbReference type="Proteomes" id="UP000237061"/>
    </source>
</evidence>
<gene>
    <name evidence="5" type="ORF">CVS27_11495</name>
</gene>
<comment type="similarity">
    <text evidence="1">Belongs to the aldehyde dehydrogenase family.</text>
</comment>
<dbReference type="AlphaFoldDB" id="A0A2S3ZVM6"/>
<keyword evidence="6" id="KW-1185">Reference proteome</keyword>
<dbReference type="EMBL" id="PPXC01000008">
    <property type="protein sequence ID" value="POH73149.1"/>
    <property type="molecule type" value="Genomic_DNA"/>
</dbReference>
<protein>
    <submittedName>
        <fullName evidence="5">Succinate-semialdehyde dehydrogenase</fullName>
    </submittedName>
</protein>
<dbReference type="InterPro" id="IPR016163">
    <property type="entry name" value="Ald_DH_C"/>
</dbReference>
<evidence type="ECO:0000313" key="5">
    <source>
        <dbReference type="EMBL" id="POH73149.1"/>
    </source>
</evidence>
<dbReference type="SUPFAM" id="SSF53720">
    <property type="entry name" value="ALDH-like"/>
    <property type="match status" value="1"/>
</dbReference>
<name>A0A2S3ZVM6_ARTGL</name>
<reference evidence="5 6" key="1">
    <citation type="submission" date="2018-01" db="EMBL/GenBank/DDBJ databases">
        <title>Arthrobacter sp. nov., from glaciers in China.</title>
        <authorList>
            <person name="Liu Q."/>
            <person name="Xin Y.-H."/>
        </authorList>
    </citation>
    <scope>NUCLEOTIDE SEQUENCE [LARGE SCALE GENOMIC DNA]</scope>
    <source>
        <strain evidence="5 6">HLT2-12-2</strain>
    </source>
</reference>
<accession>A0A2S3ZVM6</accession>
<dbReference type="RefSeq" id="WP_103465894.1">
    <property type="nucleotide sequence ID" value="NZ_PPXC01000008.1"/>
</dbReference>
<dbReference type="GO" id="GO:0004030">
    <property type="term" value="F:aldehyde dehydrogenase [NAD(P)+] activity"/>
    <property type="evidence" value="ECO:0007669"/>
    <property type="project" value="InterPro"/>
</dbReference>
<keyword evidence="3" id="KW-0560">Oxidoreductase</keyword>
<organism evidence="5 6">
    <name type="scientific">Arthrobacter glacialis</name>
    <dbReference type="NCBI Taxonomy" id="1664"/>
    <lineage>
        <taxon>Bacteria</taxon>
        <taxon>Bacillati</taxon>
        <taxon>Actinomycetota</taxon>
        <taxon>Actinomycetes</taxon>
        <taxon>Micrococcales</taxon>
        <taxon>Micrococcaceae</taxon>
        <taxon>Arthrobacter</taxon>
    </lineage>
</organism>